<evidence type="ECO:0000256" key="1">
    <source>
        <dbReference type="SAM" id="Phobius"/>
    </source>
</evidence>
<keyword evidence="1" id="KW-0472">Membrane</keyword>
<protein>
    <submittedName>
        <fullName evidence="2">PXO1-75</fullName>
    </submittedName>
</protein>
<evidence type="ECO:0000313" key="2">
    <source>
        <dbReference type="EMBL" id="SPU40597.1"/>
    </source>
</evidence>
<feature type="transmembrane region" description="Helical" evidence="1">
    <location>
        <begin position="26"/>
        <end position="44"/>
    </location>
</feature>
<dbReference type="EMBL" id="UAQE01000006">
    <property type="protein sequence ID" value="SPU40597.1"/>
    <property type="molecule type" value="Genomic_DNA"/>
</dbReference>
<evidence type="ECO:0000313" key="3">
    <source>
        <dbReference type="Proteomes" id="UP000251431"/>
    </source>
</evidence>
<organism evidence="2 3">
    <name type="scientific">Lysinibacillus capsici</name>
    <dbReference type="NCBI Taxonomy" id="2115968"/>
    <lineage>
        <taxon>Bacteria</taxon>
        <taxon>Bacillati</taxon>
        <taxon>Bacillota</taxon>
        <taxon>Bacilli</taxon>
        <taxon>Bacillales</taxon>
        <taxon>Bacillaceae</taxon>
        <taxon>Lysinibacillus</taxon>
    </lineage>
</organism>
<gene>
    <name evidence="2" type="ORF">NCTC7582_05141</name>
</gene>
<name>A0A2X1A8Y5_9BACI</name>
<dbReference type="Proteomes" id="UP000251431">
    <property type="component" value="Unassembled WGS sequence"/>
</dbReference>
<accession>A0A2X1A8Y5</accession>
<proteinExistence type="predicted"/>
<reference evidence="2 3" key="1">
    <citation type="submission" date="2018-06" db="EMBL/GenBank/DDBJ databases">
        <authorList>
            <consortium name="Pathogen Informatics"/>
            <person name="Doyle S."/>
        </authorList>
    </citation>
    <scope>NUCLEOTIDE SEQUENCE [LARGE SCALE GENOMIC DNA]</scope>
    <source>
        <strain evidence="2 3">NCTC7582</strain>
    </source>
</reference>
<sequence length="105" mass="12007">MRMAKVPIDMSSEQKNLFGVVSTRQAIYLAAGGSIIYSYVYPMAELLFPIFGWFVTLLICICSALPVLAVVGFFGFFPVSKYNMNRDYYMLIKWQRGSNVGLWRK</sequence>
<keyword evidence="1" id="KW-0812">Transmembrane</keyword>
<dbReference type="InterPro" id="IPR024414">
    <property type="entry name" value="Uncharacterised_PrgI"/>
</dbReference>
<dbReference type="Pfam" id="PF12666">
    <property type="entry name" value="PrgI"/>
    <property type="match status" value="1"/>
</dbReference>
<keyword evidence="1" id="KW-1133">Transmembrane helix</keyword>
<feature type="transmembrane region" description="Helical" evidence="1">
    <location>
        <begin position="50"/>
        <end position="77"/>
    </location>
</feature>
<dbReference type="AlphaFoldDB" id="A0A2X1A8Y5"/>